<keyword evidence="2" id="KW-1185">Reference proteome</keyword>
<comment type="caution">
    <text evidence="1">The sequence shown here is derived from an EMBL/GenBank/DDBJ whole genome shotgun (WGS) entry which is preliminary data.</text>
</comment>
<accession>A0AAD8AQJ8</accession>
<evidence type="ECO:0000313" key="1">
    <source>
        <dbReference type="EMBL" id="KAK0040513.1"/>
    </source>
</evidence>
<dbReference type="AlphaFoldDB" id="A0AAD8AQJ8"/>
<protein>
    <submittedName>
        <fullName evidence="1">Acylamino-acid-releasing enzyme</fullName>
    </submittedName>
</protein>
<feature type="non-terminal residue" evidence="1">
    <location>
        <position position="1"/>
    </location>
</feature>
<name>A0AAD8AQJ8_BIOPF</name>
<dbReference type="EMBL" id="JASAOG010000321">
    <property type="protein sequence ID" value="KAK0040513.1"/>
    <property type="molecule type" value="Genomic_DNA"/>
</dbReference>
<gene>
    <name evidence="1" type="ORF">Bpfe_030059</name>
</gene>
<sequence length="59" mass="6905">DQTQQNVIHIIALKKIISKMDNCEQHGYRKAETIQTSLDEEFYFVGKVLGFEPAEKHRK</sequence>
<proteinExistence type="predicted"/>
<organism evidence="1 2">
    <name type="scientific">Biomphalaria pfeifferi</name>
    <name type="common">Bloodfluke planorb</name>
    <name type="synonym">Freshwater snail</name>
    <dbReference type="NCBI Taxonomy" id="112525"/>
    <lineage>
        <taxon>Eukaryota</taxon>
        <taxon>Metazoa</taxon>
        <taxon>Spiralia</taxon>
        <taxon>Lophotrochozoa</taxon>
        <taxon>Mollusca</taxon>
        <taxon>Gastropoda</taxon>
        <taxon>Heterobranchia</taxon>
        <taxon>Euthyneura</taxon>
        <taxon>Panpulmonata</taxon>
        <taxon>Hygrophila</taxon>
        <taxon>Lymnaeoidea</taxon>
        <taxon>Planorbidae</taxon>
        <taxon>Biomphalaria</taxon>
    </lineage>
</organism>
<feature type="non-terminal residue" evidence="1">
    <location>
        <position position="59"/>
    </location>
</feature>
<reference evidence="1" key="2">
    <citation type="submission" date="2023-04" db="EMBL/GenBank/DDBJ databases">
        <authorList>
            <person name="Bu L."/>
            <person name="Lu L."/>
            <person name="Laidemitt M.R."/>
            <person name="Zhang S.M."/>
            <person name="Mutuku M."/>
            <person name="Mkoji G."/>
            <person name="Steinauer M."/>
            <person name="Loker E.S."/>
        </authorList>
    </citation>
    <scope>NUCLEOTIDE SEQUENCE</scope>
    <source>
        <strain evidence="1">KasaAsao</strain>
        <tissue evidence="1">Whole Snail</tissue>
    </source>
</reference>
<dbReference type="Proteomes" id="UP001233172">
    <property type="component" value="Unassembled WGS sequence"/>
</dbReference>
<reference evidence="1" key="1">
    <citation type="journal article" date="2023" name="PLoS Negl. Trop. Dis.">
        <title>A genome sequence for Biomphalaria pfeifferi, the major vector snail for the human-infecting parasite Schistosoma mansoni.</title>
        <authorList>
            <person name="Bu L."/>
            <person name="Lu L."/>
            <person name="Laidemitt M.R."/>
            <person name="Zhang S.M."/>
            <person name="Mutuku M."/>
            <person name="Mkoji G."/>
            <person name="Steinauer M."/>
            <person name="Loker E.S."/>
        </authorList>
    </citation>
    <scope>NUCLEOTIDE SEQUENCE</scope>
    <source>
        <strain evidence="1">KasaAsao</strain>
    </source>
</reference>
<evidence type="ECO:0000313" key="2">
    <source>
        <dbReference type="Proteomes" id="UP001233172"/>
    </source>
</evidence>